<evidence type="ECO:0000256" key="4">
    <source>
        <dbReference type="ARBA" id="ARBA00023242"/>
    </source>
</evidence>
<accession>A0A843W4W8</accession>
<evidence type="ECO:0000256" key="2">
    <source>
        <dbReference type="ARBA" id="ARBA00023125"/>
    </source>
</evidence>
<feature type="domain" description="RWP-RK" evidence="6">
    <location>
        <begin position="24"/>
        <end position="127"/>
    </location>
</feature>
<keyword evidence="4" id="KW-0539">Nucleus</keyword>
<evidence type="ECO:0000256" key="1">
    <source>
        <dbReference type="ARBA" id="ARBA00023015"/>
    </source>
</evidence>
<comment type="caution">
    <text evidence="7">The sequence shown here is derived from an EMBL/GenBank/DDBJ whole genome shotgun (WGS) entry which is preliminary data.</text>
</comment>
<feature type="compositionally biased region" description="Low complexity" evidence="5">
    <location>
        <begin position="1"/>
        <end position="10"/>
    </location>
</feature>
<proteinExistence type="predicted"/>
<organism evidence="7 8">
    <name type="scientific">Colocasia esculenta</name>
    <name type="common">Wild taro</name>
    <name type="synonym">Arum esculentum</name>
    <dbReference type="NCBI Taxonomy" id="4460"/>
    <lineage>
        <taxon>Eukaryota</taxon>
        <taxon>Viridiplantae</taxon>
        <taxon>Streptophyta</taxon>
        <taxon>Embryophyta</taxon>
        <taxon>Tracheophyta</taxon>
        <taxon>Spermatophyta</taxon>
        <taxon>Magnoliopsida</taxon>
        <taxon>Liliopsida</taxon>
        <taxon>Araceae</taxon>
        <taxon>Aroideae</taxon>
        <taxon>Colocasieae</taxon>
        <taxon>Colocasia</taxon>
    </lineage>
</organism>
<dbReference type="AlphaFoldDB" id="A0A843W4W8"/>
<name>A0A843W4W8_COLES</name>
<evidence type="ECO:0000313" key="8">
    <source>
        <dbReference type="Proteomes" id="UP000652761"/>
    </source>
</evidence>
<keyword evidence="8" id="KW-1185">Reference proteome</keyword>
<feature type="region of interest" description="Disordered" evidence="5">
    <location>
        <begin position="1"/>
        <end position="27"/>
    </location>
</feature>
<gene>
    <name evidence="7" type="ORF">Taro_034778</name>
</gene>
<dbReference type="Proteomes" id="UP000652761">
    <property type="component" value="Unassembled WGS sequence"/>
</dbReference>
<dbReference type="PANTHER" id="PTHR48460:SF1">
    <property type="entry name" value="RWP-RK DOMAIN-CONTAINING PROTEIN"/>
    <property type="match status" value="1"/>
</dbReference>
<evidence type="ECO:0000313" key="7">
    <source>
        <dbReference type="EMBL" id="MQM02018.1"/>
    </source>
</evidence>
<dbReference type="Pfam" id="PF02042">
    <property type="entry name" value="RWP-RK"/>
    <property type="match status" value="1"/>
</dbReference>
<evidence type="ECO:0000256" key="3">
    <source>
        <dbReference type="ARBA" id="ARBA00023163"/>
    </source>
</evidence>
<sequence>MATASSSQSSPAPPSPQQPSGGNVAAPIPATAATPAPGATRLSFDEVAKHFNVPIAEAATTLVSNLVVFTYYKCFMIYVVGVCSSVLKRICRENGVIRWPYRKFALVLVVVVEEANDLVDLEELKSLYAPVQIYWLVILALPPIPKSPVSSSAKDGKQRNIGKLWRNVEILERIAALVSKFFLAGKTVDDIKKDAAREKGKEFAELSRIARDRLDHAASIHSALALPASALVTGHTQEASKLQRGLSLPDHIPLQQGTKLFPDGHGIFQPLHSIPNYVDEFKYGFPADGLSSATPQWWGSFTGDSTERRNLKEELQLENEKPQDEGSSSSTPDEAGDAVHASKPVSLLCSIRQRAVVDGEESNKLGVSRGYGHCKLGKKERSILVQVFKSSLPYQWKYYFS</sequence>
<evidence type="ECO:0000259" key="6">
    <source>
        <dbReference type="PROSITE" id="PS51519"/>
    </source>
</evidence>
<evidence type="ECO:0000256" key="5">
    <source>
        <dbReference type="SAM" id="MobiDB-lite"/>
    </source>
</evidence>
<dbReference type="PANTHER" id="PTHR48460">
    <property type="entry name" value="RWP-RK DOMAIN-CONTAINING PROTEIN"/>
    <property type="match status" value="1"/>
</dbReference>
<keyword evidence="2" id="KW-0238">DNA-binding</keyword>
<dbReference type="OrthoDB" id="6270329at2759"/>
<keyword evidence="3" id="KW-0804">Transcription</keyword>
<dbReference type="GO" id="GO:0003677">
    <property type="term" value="F:DNA binding"/>
    <property type="evidence" value="ECO:0007669"/>
    <property type="project" value="UniProtKB-KW"/>
</dbReference>
<protein>
    <recommendedName>
        <fullName evidence="6">RWP-RK domain-containing protein</fullName>
    </recommendedName>
</protein>
<dbReference type="EMBL" id="NMUH01002775">
    <property type="protein sequence ID" value="MQM02018.1"/>
    <property type="molecule type" value="Genomic_DNA"/>
</dbReference>
<dbReference type="PROSITE" id="PS51519">
    <property type="entry name" value="RWP_RK"/>
    <property type="match status" value="1"/>
</dbReference>
<feature type="region of interest" description="Disordered" evidence="5">
    <location>
        <begin position="316"/>
        <end position="338"/>
    </location>
</feature>
<keyword evidence="1" id="KW-0805">Transcription regulation</keyword>
<dbReference type="InterPro" id="IPR003035">
    <property type="entry name" value="RWP-RK_dom"/>
</dbReference>
<reference evidence="7" key="1">
    <citation type="submission" date="2017-07" db="EMBL/GenBank/DDBJ databases">
        <title>Taro Niue Genome Assembly and Annotation.</title>
        <authorList>
            <person name="Atibalentja N."/>
            <person name="Keating K."/>
            <person name="Fields C.J."/>
        </authorList>
    </citation>
    <scope>NUCLEOTIDE SEQUENCE</scope>
    <source>
        <strain evidence="7">Niue_2</strain>
        <tissue evidence="7">Leaf</tissue>
    </source>
</reference>